<gene>
    <name evidence="2" type="ORF">P7K49_012237</name>
</gene>
<reference evidence="2 3" key="1">
    <citation type="submission" date="2023-05" db="EMBL/GenBank/DDBJ databases">
        <title>B98-5 Cell Line De Novo Hybrid Assembly: An Optical Mapping Approach.</title>
        <authorList>
            <person name="Kananen K."/>
            <person name="Auerbach J.A."/>
            <person name="Kautto E."/>
            <person name="Blachly J.S."/>
        </authorList>
    </citation>
    <scope>NUCLEOTIDE SEQUENCE [LARGE SCALE GENOMIC DNA]</scope>
    <source>
        <strain evidence="2">B95-8</strain>
        <tissue evidence="2">Cell line</tissue>
    </source>
</reference>
<keyword evidence="3" id="KW-1185">Reference proteome</keyword>
<sequence length="291" mass="31371">MRHSLRTVILVRSFVPGGGIASSQGTEEQHLQIPTVSLVLQHLEFHWVHFCGLSRSEGSLVCLDLRLLVASYGTSLSRVMRTFYSPQMRSQDMHVTPSGDGAELMWVHAGAGGDSAELISVHGGAGEDSAELMPVLLPSWRRVAVVEFVTLSDWLGCPVHHAKGQEKPGPSAAALAEANVCWSQPEFSILLLAPGVLETTRCHVTMSVMAKITGLCFRPRPRAVSAGQGQDHEKHTRALEWEDLSPAACTLSRGAWGQAILLGTITTVLGGLRLLYAMGLGASLRHLCPKE</sequence>
<evidence type="ECO:0000256" key="1">
    <source>
        <dbReference type="SAM" id="Phobius"/>
    </source>
</evidence>
<keyword evidence="1" id="KW-0812">Transmembrane</keyword>
<keyword evidence="1" id="KW-0472">Membrane</keyword>
<feature type="transmembrane region" description="Helical" evidence="1">
    <location>
        <begin position="255"/>
        <end position="276"/>
    </location>
</feature>
<evidence type="ECO:0000313" key="2">
    <source>
        <dbReference type="EMBL" id="KAK2112490.1"/>
    </source>
</evidence>
<proteinExistence type="predicted"/>
<evidence type="ECO:0000313" key="3">
    <source>
        <dbReference type="Proteomes" id="UP001266305"/>
    </source>
</evidence>
<accession>A0ABQ9VSY4</accession>
<dbReference type="EMBL" id="JASSZA010000005">
    <property type="protein sequence ID" value="KAK2112490.1"/>
    <property type="molecule type" value="Genomic_DNA"/>
</dbReference>
<keyword evidence="1" id="KW-1133">Transmembrane helix</keyword>
<comment type="caution">
    <text evidence="2">The sequence shown here is derived from an EMBL/GenBank/DDBJ whole genome shotgun (WGS) entry which is preliminary data.</text>
</comment>
<protein>
    <submittedName>
        <fullName evidence="2">Uncharacterized protein</fullName>
    </submittedName>
</protein>
<organism evidence="2 3">
    <name type="scientific">Saguinus oedipus</name>
    <name type="common">Cotton-top tamarin</name>
    <name type="synonym">Oedipomidas oedipus</name>
    <dbReference type="NCBI Taxonomy" id="9490"/>
    <lineage>
        <taxon>Eukaryota</taxon>
        <taxon>Metazoa</taxon>
        <taxon>Chordata</taxon>
        <taxon>Craniata</taxon>
        <taxon>Vertebrata</taxon>
        <taxon>Euteleostomi</taxon>
        <taxon>Mammalia</taxon>
        <taxon>Eutheria</taxon>
        <taxon>Euarchontoglires</taxon>
        <taxon>Primates</taxon>
        <taxon>Haplorrhini</taxon>
        <taxon>Platyrrhini</taxon>
        <taxon>Cebidae</taxon>
        <taxon>Callitrichinae</taxon>
        <taxon>Saguinus</taxon>
    </lineage>
</organism>
<name>A0ABQ9VSY4_SAGOE</name>
<dbReference type="Proteomes" id="UP001266305">
    <property type="component" value="Unassembled WGS sequence"/>
</dbReference>